<evidence type="ECO:0000313" key="2">
    <source>
        <dbReference type="Proteomes" id="UP000773064"/>
    </source>
</evidence>
<dbReference type="Proteomes" id="UP000773064">
    <property type="component" value="Unassembled WGS sequence"/>
</dbReference>
<sequence length="56" mass="6440">MSFDKTIDAAIAREQQAIDQSGHKDDYIPGFYRVNYHPDTHEMIGVKAVRKDGHHE</sequence>
<comment type="caution">
    <text evidence="1">The sequence shown here is derived from an EMBL/GenBank/DDBJ whole genome shotgun (WGS) entry which is preliminary data.</text>
</comment>
<reference evidence="1 2" key="1">
    <citation type="journal article" date="2021" name="Environ. Microbiol.">
        <title>Genetic insights into the dark matter of the mammalian gut microbiota through targeted genome reconstruction.</title>
        <authorList>
            <person name="Lugli G.A."/>
            <person name="Alessandri G."/>
            <person name="Milani C."/>
            <person name="Viappiani A."/>
            <person name="Fontana F."/>
            <person name="Tarracchini C."/>
            <person name="Mancabelli L."/>
            <person name="Argentini C."/>
            <person name="Ruiz L."/>
            <person name="Margolles A."/>
            <person name="van Sinderen D."/>
            <person name="Turroni F."/>
            <person name="Ventura M."/>
        </authorList>
    </citation>
    <scope>NUCLEOTIDE SEQUENCE [LARGE SCALE GENOMIC DNA]</scope>
    <source>
        <strain evidence="1 2">MA2</strain>
    </source>
</reference>
<dbReference type="RefSeq" id="WP_214359123.1">
    <property type="nucleotide sequence ID" value="NZ_JAFEJS010000019.1"/>
</dbReference>
<accession>A0ABS5USA1</accession>
<proteinExistence type="predicted"/>
<keyword evidence="2" id="KW-1185">Reference proteome</keyword>
<organism evidence="1 2">
    <name type="scientific">Bifidobacterium santillanense</name>
    <dbReference type="NCBI Taxonomy" id="2809028"/>
    <lineage>
        <taxon>Bacteria</taxon>
        <taxon>Bacillati</taxon>
        <taxon>Actinomycetota</taxon>
        <taxon>Actinomycetes</taxon>
        <taxon>Bifidobacteriales</taxon>
        <taxon>Bifidobacteriaceae</taxon>
        <taxon>Bifidobacterium</taxon>
    </lineage>
</organism>
<gene>
    <name evidence="1" type="ORF">JS528_11220</name>
</gene>
<evidence type="ECO:0000313" key="1">
    <source>
        <dbReference type="EMBL" id="MBT1173889.1"/>
    </source>
</evidence>
<dbReference type="EMBL" id="JAFEJS010000019">
    <property type="protein sequence ID" value="MBT1173889.1"/>
    <property type="molecule type" value="Genomic_DNA"/>
</dbReference>
<protein>
    <submittedName>
        <fullName evidence="1">Uncharacterized protein</fullName>
    </submittedName>
</protein>
<name>A0ABS5USA1_9BIFI</name>